<dbReference type="InterPro" id="IPR036942">
    <property type="entry name" value="Beta-barrel_TonB_sf"/>
</dbReference>
<comment type="caution">
    <text evidence="5">The sequence shown here is derived from an EMBL/GenBank/DDBJ whole genome shotgun (WGS) entry which is preliminary data.</text>
</comment>
<evidence type="ECO:0000313" key="5">
    <source>
        <dbReference type="EMBL" id="MDT0632921.1"/>
    </source>
</evidence>
<organism evidence="5 6">
    <name type="scientific">Rubrivirga litoralis</name>
    <dbReference type="NCBI Taxonomy" id="3075598"/>
    <lineage>
        <taxon>Bacteria</taxon>
        <taxon>Pseudomonadati</taxon>
        <taxon>Rhodothermota</taxon>
        <taxon>Rhodothermia</taxon>
        <taxon>Rhodothermales</taxon>
        <taxon>Rubricoccaceae</taxon>
        <taxon>Rubrivirga</taxon>
    </lineage>
</organism>
<dbReference type="RefSeq" id="WP_311665298.1">
    <property type="nucleotide sequence ID" value="NZ_JAVRHT010000042.1"/>
</dbReference>
<evidence type="ECO:0000256" key="4">
    <source>
        <dbReference type="SAM" id="MobiDB-lite"/>
    </source>
</evidence>
<evidence type="ECO:0008006" key="7">
    <source>
        <dbReference type="Google" id="ProtNLM"/>
    </source>
</evidence>
<comment type="subcellular location">
    <subcellularLocation>
        <location evidence="1">Cell outer membrane</location>
    </subcellularLocation>
</comment>
<dbReference type="EMBL" id="JAVRHT010000042">
    <property type="protein sequence ID" value="MDT0632921.1"/>
    <property type="molecule type" value="Genomic_DNA"/>
</dbReference>
<feature type="compositionally biased region" description="Low complexity" evidence="4">
    <location>
        <begin position="22"/>
        <end position="38"/>
    </location>
</feature>
<evidence type="ECO:0000256" key="1">
    <source>
        <dbReference type="ARBA" id="ARBA00004442"/>
    </source>
</evidence>
<protein>
    <recommendedName>
        <fullName evidence="7">TonB-dependent receptor-like beta-barrel domain-containing protein</fullName>
    </recommendedName>
</protein>
<reference evidence="5 6" key="1">
    <citation type="submission" date="2023-09" db="EMBL/GenBank/DDBJ databases">
        <authorList>
            <person name="Rey-Velasco X."/>
        </authorList>
    </citation>
    <scope>NUCLEOTIDE SEQUENCE [LARGE SCALE GENOMIC DNA]</scope>
    <source>
        <strain evidence="5 6">F394</strain>
    </source>
</reference>
<dbReference type="SUPFAM" id="SSF56935">
    <property type="entry name" value="Porins"/>
    <property type="match status" value="1"/>
</dbReference>
<name>A0ABU3BUF3_9BACT</name>
<evidence type="ECO:0000313" key="6">
    <source>
        <dbReference type="Proteomes" id="UP001267426"/>
    </source>
</evidence>
<keyword evidence="6" id="KW-1185">Reference proteome</keyword>
<evidence type="ECO:0000256" key="2">
    <source>
        <dbReference type="ARBA" id="ARBA00023136"/>
    </source>
</evidence>
<accession>A0ABU3BUF3</accession>
<keyword evidence="2" id="KW-0472">Membrane</keyword>
<keyword evidence="3" id="KW-0998">Cell outer membrane</keyword>
<dbReference type="Proteomes" id="UP001267426">
    <property type="component" value="Unassembled WGS sequence"/>
</dbReference>
<sequence>MRAFSPARTLPPTPPSAQTGGAAPSQSAVPAPPAADATSRVPTGALLRAGRLGAALLLLPFLLPALAAAQTPDDERLPSLTPRVFESRGTVRVSLPDIERQPLSGFGPPPRTYVVPAEREPATRPFAPDLDALPVYVLDAPPEPALSAREPNTFRVEGGVGSHVARYGRADLAATGAAGAFFVDADYDGIPGGDVGFDQRVGEDAFAVRAGGHSFAPGRVRIEGHAVLDRYSTPATAEFGRRSRRSLGAEVGVEGFGAVRYDAEVRFEQSRLARTDGDEEATEGRFEALARAGFLDDRVRLDAAGGTASPGSGGADVQYGSAGAAVALGRGGASLVVGARVLGYDGDGGGNSVSVGPIIDLTLPLRGMTAFATNTPRLAARSLSDLAALNPFVAPDPLVVPDVLPVDARAGVEVGRGPFRARAFGIGLYAPTLLVFERGGDALYAEDYVEATVYGAGADLVATAPGGAEASAGVEYRYARTDDGDSVPFYAPFVGRAGVQVPFPRGRVGLAAYGEGPRPTQRIGGDDASAWGLVSLDARYDVYDPFSVTLRAERLVGEAERWPGFPRPPFAVMLGLRLAR</sequence>
<feature type="region of interest" description="Disordered" evidence="4">
    <location>
        <begin position="1"/>
        <end position="38"/>
    </location>
</feature>
<gene>
    <name evidence="5" type="ORF">RM540_14280</name>
</gene>
<dbReference type="Gene3D" id="2.40.170.20">
    <property type="entry name" value="TonB-dependent receptor, beta-barrel domain"/>
    <property type="match status" value="1"/>
</dbReference>
<evidence type="ECO:0000256" key="3">
    <source>
        <dbReference type="ARBA" id="ARBA00023237"/>
    </source>
</evidence>
<proteinExistence type="predicted"/>